<feature type="domain" description="GH15-like" evidence="1">
    <location>
        <begin position="215"/>
        <end position="580"/>
    </location>
</feature>
<dbReference type="Pfam" id="PF00723">
    <property type="entry name" value="Glyco_hydro_15"/>
    <property type="match status" value="1"/>
</dbReference>
<evidence type="ECO:0000259" key="1">
    <source>
        <dbReference type="Pfam" id="PF00723"/>
    </source>
</evidence>
<organism evidence="3 4">
    <name type="scientific">Acidipila rosea</name>
    <dbReference type="NCBI Taxonomy" id="768535"/>
    <lineage>
        <taxon>Bacteria</taxon>
        <taxon>Pseudomonadati</taxon>
        <taxon>Acidobacteriota</taxon>
        <taxon>Terriglobia</taxon>
        <taxon>Terriglobales</taxon>
        <taxon>Acidobacteriaceae</taxon>
        <taxon>Acidipila</taxon>
    </lineage>
</organism>
<protein>
    <submittedName>
        <fullName evidence="3">GH15 family glucan-1,4-alpha-glucosidase</fullName>
    </submittedName>
</protein>
<dbReference type="GO" id="GO:0004553">
    <property type="term" value="F:hydrolase activity, hydrolyzing O-glycosyl compounds"/>
    <property type="evidence" value="ECO:0007669"/>
    <property type="project" value="TreeGrafter"/>
</dbReference>
<reference evidence="3 4" key="1">
    <citation type="submission" date="2019-03" db="EMBL/GenBank/DDBJ databases">
        <title>Genomic Encyclopedia of Type Strains, Phase IV (KMG-IV): sequencing the most valuable type-strain genomes for metagenomic binning, comparative biology and taxonomic classification.</title>
        <authorList>
            <person name="Goeker M."/>
        </authorList>
    </citation>
    <scope>NUCLEOTIDE SEQUENCE [LARGE SCALE GENOMIC DNA]</scope>
    <source>
        <strain evidence="3 4">DSM 103428</strain>
    </source>
</reference>
<gene>
    <name evidence="3" type="ORF">C7378_3483</name>
</gene>
<sequence>MPLRIEDYGIIGDCETSALVGKDGSIDWLCWPDFDSEACFAALLGDEKDGRWKLAPTKPPVKSSRRYLEHTLVLETTFENDEGAVRILDFMPIRGANSDVVRIVEGLHGNVSVRSELCLRFSYGRTVPWVTKIENGIRAIAGPDLVVLRSPIEMHGEKMTTVAEFVVKPGERVSFTMTYGDSYHADPRPIDAEVSLRETEEFWRKWAAKLKYEGPYAAAVERSLITLKAMTYKPTGGVVAAMTTSLPEALGGPRNWDYRYCWLRDTTFTLLALMNGGYYEEARAWHEWLLRALAGSPDQVQIMYSITGSRTLIEWEANWLAGYEGSTPVRIGNAASEQLQLDIYGEVLDATFHAFHGMHRHREEDFSLMSSLVNHLETIWQQPDQGIWESRSGPQQFTYSKMMAWVAFDRAIRLAEHFSYEAPLEQWKATRQAIHDEICEKGFNPQLNSFTQRYGSDLLDSSLLLMYEVGFLPITDPRLQGTIAAIEQHLMRDGFLLRYDSSKSSDGLPSGEGAFIACSFWLVGCLNAIGREEDARKLFERLLSLSNDLGLLSEEYDPAKKRLVGNFPQAFSHIALVNAAFQLADGEAVRQRDPMAKQVQF</sequence>
<proteinExistence type="predicted"/>
<dbReference type="Pfam" id="PF19291">
    <property type="entry name" value="TREH_N"/>
    <property type="match status" value="1"/>
</dbReference>
<name>A0A4R1KWP9_9BACT</name>
<comment type="caution">
    <text evidence="3">The sequence shown here is derived from an EMBL/GenBank/DDBJ whole genome shotgun (WGS) entry which is preliminary data.</text>
</comment>
<accession>A0A4R1KWP9</accession>
<dbReference type="Proteomes" id="UP000295210">
    <property type="component" value="Unassembled WGS sequence"/>
</dbReference>
<feature type="domain" description="Trehalase-like N-terminal" evidence="2">
    <location>
        <begin position="4"/>
        <end position="187"/>
    </location>
</feature>
<evidence type="ECO:0000259" key="2">
    <source>
        <dbReference type="Pfam" id="PF19291"/>
    </source>
</evidence>
<dbReference type="EMBL" id="SMGK01000008">
    <property type="protein sequence ID" value="TCK69736.1"/>
    <property type="molecule type" value="Genomic_DNA"/>
</dbReference>
<dbReference type="InterPro" id="IPR045582">
    <property type="entry name" value="Trehalase-like_N"/>
</dbReference>
<dbReference type="Gene3D" id="1.50.10.10">
    <property type="match status" value="1"/>
</dbReference>
<dbReference type="OrthoDB" id="3902805at2"/>
<evidence type="ECO:0000313" key="3">
    <source>
        <dbReference type="EMBL" id="TCK69736.1"/>
    </source>
</evidence>
<dbReference type="RefSeq" id="WP_131999402.1">
    <property type="nucleotide sequence ID" value="NZ_SMGK01000008.1"/>
</dbReference>
<dbReference type="PANTHER" id="PTHR31616:SF0">
    <property type="entry name" value="GLUCAN 1,4-ALPHA-GLUCOSIDASE"/>
    <property type="match status" value="1"/>
</dbReference>
<dbReference type="InterPro" id="IPR012341">
    <property type="entry name" value="6hp_glycosidase-like_sf"/>
</dbReference>
<evidence type="ECO:0000313" key="4">
    <source>
        <dbReference type="Proteomes" id="UP000295210"/>
    </source>
</evidence>
<dbReference type="InterPro" id="IPR008928">
    <property type="entry name" value="6-hairpin_glycosidase_sf"/>
</dbReference>
<dbReference type="SUPFAM" id="SSF48208">
    <property type="entry name" value="Six-hairpin glycosidases"/>
    <property type="match status" value="1"/>
</dbReference>
<dbReference type="AlphaFoldDB" id="A0A4R1KWP9"/>
<dbReference type="InterPro" id="IPR011613">
    <property type="entry name" value="GH15-like"/>
</dbReference>
<keyword evidence="4" id="KW-1185">Reference proteome</keyword>
<dbReference type="GO" id="GO:0005975">
    <property type="term" value="P:carbohydrate metabolic process"/>
    <property type="evidence" value="ECO:0007669"/>
    <property type="project" value="InterPro"/>
</dbReference>
<dbReference type="PANTHER" id="PTHR31616">
    <property type="entry name" value="TREHALASE"/>
    <property type="match status" value="1"/>
</dbReference>